<gene>
    <name evidence="1" type="ORF">NPE20_00535</name>
</gene>
<name>A0ABT1SVQ2_9SPHI</name>
<evidence type="ECO:0000313" key="2">
    <source>
        <dbReference type="Proteomes" id="UP001204376"/>
    </source>
</evidence>
<dbReference type="EMBL" id="JANHOH010000001">
    <property type="protein sequence ID" value="MCQ6956418.1"/>
    <property type="molecule type" value="Genomic_DNA"/>
</dbReference>
<sequence>MTREHPADIEHALISVKDMPSTFYKVVAENEFNTLSRWIVPETKK</sequence>
<proteinExistence type="predicted"/>
<dbReference type="Proteomes" id="UP001204376">
    <property type="component" value="Unassembled WGS sequence"/>
</dbReference>
<dbReference type="RefSeq" id="WP_256536634.1">
    <property type="nucleotide sequence ID" value="NZ_JANHOH010000001.1"/>
</dbReference>
<organism evidence="1 2">
    <name type="scientific">Mucilaginibacter aquariorum</name>
    <dbReference type="NCBI Taxonomy" id="2967225"/>
    <lineage>
        <taxon>Bacteria</taxon>
        <taxon>Pseudomonadati</taxon>
        <taxon>Bacteroidota</taxon>
        <taxon>Sphingobacteriia</taxon>
        <taxon>Sphingobacteriales</taxon>
        <taxon>Sphingobacteriaceae</taxon>
        <taxon>Mucilaginibacter</taxon>
    </lineage>
</organism>
<evidence type="ECO:0000313" key="1">
    <source>
        <dbReference type="EMBL" id="MCQ6956418.1"/>
    </source>
</evidence>
<reference evidence="1 2" key="1">
    <citation type="submission" date="2022-07" db="EMBL/GenBank/DDBJ databases">
        <title>Mucilaginibacter sp. JC4.</title>
        <authorList>
            <person name="Le V."/>
            <person name="Ko S.-R."/>
            <person name="Ahn C.-Y."/>
            <person name="Oh H.-M."/>
        </authorList>
    </citation>
    <scope>NUCLEOTIDE SEQUENCE [LARGE SCALE GENOMIC DNA]</scope>
    <source>
        <strain evidence="1 2">JC4</strain>
    </source>
</reference>
<protein>
    <submittedName>
        <fullName evidence="1">Uncharacterized protein</fullName>
    </submittedName>
</protein>
<comment type="caution">
    <text evidence="1">The sequence shown here is derived from an EMBL/GenBank/DDBJ whole genome shotgun (WGS) entry which is preliminary data.</text>
</comment>
<accession>A0ABT1SVQ2</accession>
<keyword evidence="2" id="KW-1185">Reference proteome</keyword>